<dbReference type="SMART" id="SM00798">
    <property type="entry name" value="AICARFT_IMPCHas"/>
    <property type="match status" value="1"/>
</dbReference>
<keyword evidence="7 8" id="KW-0511">Multifunctional enzyme</keyword>
<dbReference type="InterPro" id="IPR002695">
    <property type="entry name" value="PurH-like"/>
</dbReference>
<dbReference type="EMBL" id="JACJLA010000010">
    <property type="protein sequence ID" value="MBM6912991.1"/>
    <property type="molecule type" value="Genomic_DNA"/>
</dbReference>
<evidence type="ECO:0000313" key="11">
    <source>
        <dbReference type="Proteomes" id="UP000707138"/>
    </source>
</evidence>
<reference evidence="10 11" key="1">
    <citation type="journal article" date="2021" name="Sci. Rep.">
        <title>The distribution of antibiotic resistance genes in chicken gut microbiota commensals.</title>
        <authorList>
            <person name="Juricova H."/>
            <person name="Matiasovicova J."/>
            <person name="Kubasova T."/>
            <person name="Cejkova D."/>
            <person name="Rychlik I."/>
        </authorList>
    </citation>
    <scope>NUCLEOTIDE SEQUENCE [LARGE SCALE GENOMIC DNA]</scope>
    <source>
        <strain evidence="10 11">An537</strain>
    </source>
</reference>
<dbReference type="Gene3D" id="3.40.140.20">
    <property type="match status" value="2"/>
</dbReference>
<dbReference type="InterPro" id="IPR024051">
    <property type="entry name" value="AICAR_Tfase_dup_dom_sf"/>
</dbReference>
<protein>
    <recommendedName>
        <fullName evidence="8">Bifunctional purine biosynthesis protein PurH</fullName>
    </recommendedName>
    <domain>
        <recommendedName>
            <fullName evidence="8">Phosphoribosylaminoimidazolecarboxamide formyltransferase</fullName>
            <ecNumber evidence="8">2.1.2.3</ecNumber>
        </recommendedName>
        <alternativeName>
            <fullName evidence="8">AICAR transformylase</fullName>
        </alternativeName>
    </domain>
    <domain>
        <recommendedName>
            <fullName evidence="8">IMP cyclohydrolase</fullName>
            <ecNumber evidence="8">3.5.4.10</ecNumber>
        </recommendedName>
        <alternativeName>
            <fullName evidence="8">ATIC</fullName>
        </alternativeName>
        <alternativeName>
            <fullName evidence="8">IMP synthase</fullName>
        </alternativeName>
        <alternativeName>
            <fullName evidence="8">Inosinicase</fullName>
        </alternativeName>
    </domain>
</protein>
<dbReference type="PANTHER" id="PTHR11692">
    <property type="entry name" value="BIFUNCTIONAL PURINE BIOSYNTHESIS PROTEIN PURH"/>
    <property type="match status" value="1"/>
</dbReference>
<dbReference type="InterPro" id="IPR011607">
    <property type="entry name" value="MGS-like_dom"/>
</dbReference>
<dbReference type="EC" id="2.1.2.3" evidence="8"/>
<dbReference type="CDD" id="cd01421">
    <property type="entry name" value="IMPCH"/>
    <property type="match status" value="1"/>
</dbReference>
<gene>
    <name evidence="8 10" type="primary">purH</name>
    <name evidence="10" type="ORF">H6A01_06615</name>
</gene>
<dbReference type="Gene3D" id="3.40.50.1380">
    <property type="entry name" value="Methylglyoxal synthase-like domain"/>
    <property type="match status" value="1"/>
</dbReference>
<dbReference type="EC" id="3.5.4.10" evidence="8"/>
<organism evidence="10 11">
    <name type="scientific">Veillonella magna</name>
    <dbReference type="NCBI Taxonomy" id="464322"/>
    <lineage>
        <taxon>Bacteria</taxon>
        <taxon>Bacillati</taxon>
        <taxon>Bacillota</taxon>
        <taxon>Negativicutes</taxon>
        <taxon>Veillonellales</taxon>
        <taxon>Veillonellaceae</taxon>
        <taxon>Veillonella</taxon>
    </lineage>
</organism>
<sequence>MIKNALISVSDKTGVVEFAKGLVELGVTIYSTGGTLKALSNAGVPAKAVESLTGFPEMLDGRVKTLHPIVHGGILGIRDNEEHKKAMAEHGIQPIDLVVVNLYPFRETIAKPDVTLADAIENIDIGGPTMVRSAAKNNAFVGIIVNPKHYDEALRMLREKGELTREYRFALAREAFAHTAAYDVAIANYLGEQVGDMPLPDTYLAAYEKAADLRYGENPHQKAAFYTTIGEKEGLGAMKVLHGKELSYNNLVDMEAAWQMVGEFTEPAAIIVKHTNPCGAAVGDTLLEAYTRAYEADPVSAFGGIVALNREVTKEVAEQLASIFLEVIMAPHFTAEALDVLTVKKNIRLVELQQPEEEGVVVKKVSGGLLVQTEDGREPVVSDAVSAAKAGYTVVTKVQPTEAQWRALGLAWRLVKHVKSNAIVVTDEHSTLGVGAGQMNRVGSAKIALEEAGEKAKGAVMASDAFFPFGDTVEEAAKHGITAVIQPGGSIRDEESIKKADEAGIAMVFTHVRHFKH</sequence>
<feature type="domain" description="MGS-like" evidence="9">
    <location>
        <begin position="1"/>
        <end position="145"/>
    </location>
</feature>
<comment type="caution">
    <text evidence="10">The sequence shown here is derived from an EMBL/GenBank/DDBJ whole genome shotgun (WGS) entry which is preliminary data.</text>
</comment>
<dbReference type="RefSeq" id="WP_239447940.1">
    <property type="nucleotide sequence ID" value="NZ_JACJLA010000010.1"/>
</dbReference>
<dbReference type="SMART" id="SM00851">
    <property type="entry name" value="MGS"/>
    <property type="match status" value="1"/>
</dbReference>
<comment type="catalytic activity">
    <reaction evidence="8">
        <text>(6R)-10-formyltetrahydrofolate + 5-amino-1-(5-phospho-beta-D-ribosyl)imidazole-4-carboxamide = 5-formamido-1-(5-phospho-D-ribosyl)imidazole-4-carboxamide + (6S)-5,6,7,8-tetrahydrofolate</text>
        <dbReference type="Rhea" id="RHEA:22192"/>
        <dbReference type="ChEBI" id="CHEBI:57453"/>
        <dbReference type="ChEBI" id="CHEBI:58467"/>
        <dbReference type="ChEBI" id="CHEBI:58475"/>
        <dbReference type="ChEBI" id="CHEBI:195366"/>
        <dbReference type="EC" id="2.1.2.3"/>
    </reaction>
</comment>
<evidence type="ECO:0000256" key="5">
    <source>
        <dbReference type="ARBA" id="ARBA00022755"/>
    </source>
</evidence>
<dbReference type="GO" id="GO:0004643">
    <property type="term" value="F:phosphoribosylaminoimidazolecarboxamide formyltransferase activity"/>
    <property type="evidence" value="ECO:0007669"/>
    <property type="project" value="UniProtKB-EC"/>
</dbReference>
<evidence type="ECO:0000256" key="7">
    <source>
        <dbReference type="ARBA" id="ARBA00023268"/>
    </source>
</evidence>
<evidence type="ECO:0000256" key="4">
    <source>
        <dbReference type="ARBA" id="ARBA00022679"/>
    </source>
</evidence>
<dbReference type="Pfam" id="PF02142">
    <property type="entry name" value="MGS"/>
    <property type="match status" value="1"/>
</dbReference>
<dbReference type="NCBIfam" id="TIGR00355">
    <property type="entry name" value="purH"/>
    <property type="match status" value="1"/>
</dbReference>
<dbReference type="InterPro" id="IPR036914">
    <property type="entry name" value="MGS-like_dom_sf"/>
</dbReference>
<dbReference type="SUPFAM" id="SSF52335">
    <property type="entry name" value="Methylglyoxal synthase-like"/>
    <property type="match status" value="1"/>
</dbReference>
<dbReference type="PANTHER" id="PTHR11692:SF0">
    <property type="entry name" value="BIFUNCTIONAL PURINE BIOSYNTHESIS PROTEIN ATIC"/>
    <property type="match status" value="1"/>
</dbReference>
<comment type="pathway">
    <text evidence="2 8">Purine metabolism; IMP biosynthesis via de novo pathway; 5-formamido-1-(5-phospho-D-ribosyl)imidazole-4-carboxamide from 5-amino-1-(5-phospho-D-ribosyl)imidazole-4-carboxamide (10-formyl THF route): step 1/1.</text>
</comment>
<dbReference type="Proteomes" id="UP000707138">
    <property type="component" value="Unassembled WGS sequence"/>
</dbReference>
<evidence type="ECO:0000256" key="1">
    <source>
        <dbReference type="ARBA" id="ARBA00004844"/>
    </source>
</evidence>
<keyword evidence="6 8" id="KW-0378">Hydrolase</keyword>
<keyword evidence="11" id="KW-1185">Reference proteome</keyword>
<proteinExistence type="inferred from homology"/>
<comment type="catalytic activity">
    <reaction evidence="8">
        <text>IMP + H2O = 5-formamido-1-(5-phospho-D-ribosyl)imidazole-4-carboxamide</text>
        <dbReference type="Rhea" id="RHEA:18445"/>
        <dbReference type="ChEBI" id="CHEBI:15377"/>
        <dbReference type="ChEBI" id="CHEBI:58053"/>
        <dbReference type="ChEBI" id="CHEBI:58467"/>
        <dbReference type="EC" id="3.5.4.10"/>
    </reaction>
</comment>
<dbReference type="HAMAP" id="MF_00139">
    <property type="entry name" value="PurH"/>
    <property type="match status" value="1"/>
</dbReference>
<dbReference type="NCBIfam" id="NF002049">
    <property type="entry name" value="PRK00881.1"/>
    <property type="match status" value="1"/>
</dbReference>
<dbReference type="PIRSF" id="PIRSF000414">
    <property type="entry name" value="AICARFT_IMPCHas"/>
    <property type="match status" value="1"/>
</dbReference>
<evidence type="ECO:0000313" key="10">
    <source>
        <dbReference type="EMBL" id="MBM6912991.1"/>
    </source>
</evidence>
<keyword evidence="4 8" id="KW-0808">Transferase</keyword>
<keyword evidence="5 8" id="KW-0658">Purine biosynthesis</keyword>
<evidence type="ECO:0000256" key="8">
    <source>
        <dbReference type="HAMAP-Rule" id="MF_00139"/>
    </source>
</evidence>
<comment type="domain">
    <text evidence="8">The IMP cyclohydrolase activity resides in the N-terminal region.</text>
</comment>
<comment type="similarity">
    <text evidence="3 8">Belongs to the PurH family.</text>
</comment>
<name>A0ABS2GG23_9FIRM</name>
<accession>A0ABS2GG23</accession>
<dbReference type="GO" id="GO:0003937">
    <property type="term" value="F:IMP cyclohydrolase activity"/>
    <property type="evidence" value="ECO:0007669"/>
    <property type="project" value="UniProtKB-EC"/>
</dbReference>
<dbReference type="SUPFAM" id="SSF53927">
    <property type="entry name" value="Cytidine deaminase-like"/>
    <property type="match status" value="1"/>
</dbReference>
<evidence type="ECO:0000256" key="6">
    <source>
        <dbReference type="ARBA" id="ARBA00022801"/>
    </source>
</evidence>
<evidence type="ECO:0000259" key="9">
    <source>
        <dbReference type="PROSITE" id="PS51855"/>
    </source>
</evidence>
<dbReference type="InterPro" id="IPR016193">
    <property type="entry name" value="Cytidine_deaminase-like"/>
</dbReference>
<evidence type="ECO:0000256" key="3">
    <source>
        <dbReference type="ARBA" id="ARBA00007667"/>
    </source>
</evidence>
<evidence type="ECO:0000256" key="2">
    <source>
        <dbReference type="ARBA" id="ARBA00004954"/>
    </source>
</evidence>
<dbReference type="Pfam" id="PF01808">
    <property type="entry name" value="AICARFT_IMPCHas"/>
    <property type="match status" value="1"/>
</dbReference>
<dbReference type="PROSITE" id="PS51855">
    <property type="entry name" value="MGS"/>
    <property type="match status" value="1"/>
</dbReference>
<comment type="pathway">
    <text evidence="1 8">Purine metabolism; IMP biosynthesis via de novo pathway; IMP from 5-formamido-1-(5-phospho-D-ribosyl)imidazole-4-carboxamide: step 1/1.</text>
</comment>